<name>A0A7H1B3L1_9ACTN</name>
<dbReference type="InterPro" id="IPR013249">
    <property type="entry name" value="RNA_pol_sigma70_r4_t2"/>
</dbReference>
<dbReference type="Gene3D" id="1.10.10.10">
    <property type="entry name" value="Winged helix-like DNA-binding domain superfamily/Winged helix DNA-binding domain"/>
    <property type="match status" value="1"/>
</dbReference>
<feature type="compositionally biased region" description="Pro residues" evidence="6">
    <location>
        <begin position="1"/>
        <end position="10"/>
    </location>
</feature>
<dbReference type="EMBL" id="CP061281">
    <property type="protein sequence ID" value="QNS03316.1"/>
    <property type="molecule type" value="Genomic_DNA"/>
</dbReference>
<protein>
    <submittedName>
        <fullName evidence="8">Sigma-70 family RNA polymerase sigma factor</fullName>
    </submittedName>
</protein>
<keyword evidence="3" id="KW-0731">Sigma factor</keyword>
<dbReference type="InterPro" id="IPR039425">
    <property type="entry name" value="RNA_pol_sigma-70-like"/>
</dbReference>
<feature type="region of interest" description="Disordered" evidence="6">
    <location>
        <begin position="1"/>
        <end position="26"/>
    </location>
</feature>
<evidence type="ECO:0000256" key="2">
    <source>
        <dbReference type="ARBA" id="ARBA00023015"/>
    </source>
</evidence>
<accession>A0A7H1B3L1</accession>
<evidence type="ECO:0000313" key="9">
    <source>
        <dbReference type="Proteomes" id="UP000516428"/>
    </source>
</evidence>
<evidence type="ECO:0000256" key="6">
    <source>
        <dbReference type="SAM" id="MobiDB-lite"/>
    </source>
</evidence>
<evidence type="ECO:0000256" key="3">
    <source>
        <dbReference type="ARBA" id="ARBA00023082"/>
    </source>
</evidence>
<evidence type="ECO:0000256" key="4">
    <source>
        <dbReference type="ARBA" id="ARBA00023125"/>
    </source>
</evidence>
<dbReference type="GO" id="GO:0003677">
    <property type="term" value="F:DNA binding"/>
    <property type="evidence" value="ECO:0007669"/>
    <property type="project" value="UniProtKB-KW"/>
</dbReference>
<dbReference type="CDD" id="cd06171">
    <property type="entry name" value="Sigma70_r4"/>
    <property type="match status" value="1"/>
</dbReference>
<dbReference type="GO" id="GO:0006352">
    <property type="term" value="P:DNA-templated transcription initiation"/>
    <property type="evidence" value="ECO:0007669"/>
    <property type="project" value="InterPro"/>
</dbReference>
<reference evidence="8 9" key="1">
    <citation type="submission" date="2020-09" db="EMBL/GenBank/DDBJ databases">
        <title>A novel species.</title>
        <authorList>
            <person name="Gao J."/>
        </authorList>
    </citation>
    <scope>NUCLEOTIDE SEQUENCE [LARGE SCALE GENOMIC DNA]</scope>
    <source>
        <strain evidence="8 9">CRXT-Y-14</strain>
    </source>
</reference>
<organism evidence="8 9">
    <name type="scientific">Streptomyces xanthii</name>
    <dbReference type="NCBI Taxonomy" id="2768069"/>
    <lineage>
        <taxon>Bacteria</taxon>
        <taxon>Bacillati</taxon>
        <taxon>Actinomycetota</taxon>
        <taxon>Actinomycetes</taxon>
        <taxon>Kitasatosporales</taxon>
        <taxon>Streptomycetaceae</taxon>
        <taxon>Streptomyces</taxon>
    </lineage>
</organism>
<evidence type="ECO:0000259" key="7">
    <source>
        <dbReference type="Pfam" id="PF08281"/>
    </source>
</evidence>
<dbReference type="PANTHER" id="PTHR43133">
    <property type="entry name" value="RNA POLYMERASE ECF-TYPE SIGMA FACTO"/>
    <property type="match status" value="1"/>
</dbReference>
<feature type="domain" description="RNA polymerase sigma factor 70 region 4 type 2" evidence="7">
    <location>
        <begin position="236"/>
        <end position="287"/>
    </location>
</feature>
<dbReference type="RefSeq" id="WP_188336070.1">
    <property type="nucleotide sequence ID" value="NZ_CP061281.1"/>
</dbReference>
<dbReference type="AlphaFoldDB" id="A0A7H1B3L1"/>
<evidence type="ECO:0000256" key="1">
    <source>
        <dbReference type="ARBA" id="ARBA00010641"/>
    </source>
</evidence>
<dbReference type="PANTHER" id="PTHR43133:SF8">
    <property type="entry name" value="RNA POLYMERASE SIGMA FACTOR HI_1459-RELATED"/>
    <property type="match status" value="1"/>
</dbReference>
<dbReference type="Pfam" id="PF08281">
    <property type="entry name" value="Sigma70_r4_2"/>
    <property type="match status" value="1"/>
</dbReference>
<dbReference type="GO" id="GO:0016987">
    <property type="term" value="F:sigma factor activity"/>
    <property type="evidence" value="ECO:0007669"/>
    <property type="project" value="UniProtKB-KW"/>
</dbReference>
<dbReference type="Proteomes" id="UP000516428">
    <property type="component" value="Chromosome"/>
</dbReference>
<dbReference type="SUPFAM" id="SSF88659">
    <property type="entry name" value="Sigma3 and sigma4 domains of RNA polymerase sigma factors"/>
    <property type="match status" value="1"/>
</dbReference>
<evidence type="ECO:0000256" key="5">
    <source>
        <dbReference type="ARBA" id="ARBA00023163"/>
    </source>
</evidence>
<sequence>MTSPTTPTPPVSSGRPHARPGRKLGPIADSVGSAHRAWLEPVREAHLASGQTLGDLSLRVTLAKSKLSELLRGTGLYPRWEIVLSLAAVLDLPDWPLHRLWRQAALEAHKSPEWVERSGERTALTTSPAAQPLDHAAFCELVEQHYLRYARCFLDDRLSDLAVADSFAILWLCWNNALASPDTRRYGWDVVRATVMSRTHHLDGRPELGPAAFDTVALRAAETDESRESQLAETLRLFRAISHLPAHQQDVIVLRHLCGLSTRQTSALLGISLAAVRSDERHARRFLETHCPPTVEGNPSP</sequence>
<evidence type="ECO:0000313" key="8">
    <source>
        <dbReference type="EMBL" id="QNS03316.1"/>
    </source>
</evidence>
<proteinExistence type="inferred from homology"/>
<dbReference type="InterPro" id="IPR013324">
    <property type="entry name" value="RNA_pol_sigma_r3/r4-like"/>
</dbReference>
<gene>
    <name evidence="8" type="ORF">IAG42_06525</name>
</gene>
<comment type="similarity">
    <text evidence="1">Belongs to the sigma-70 factor family. ECF subfamily.</text>
</comment>
<dbReference type="InterPro" id="IPR036388">
    <property type="entry name" value="WH-like_DNA-bd_sf"/>
</dbReference>
<keyword evidence="9" id="KW-1185">Reference proteome</keyword>
<keyword evidence="5" id="KW-0804">Transcription</keyword>
<dbReference type="KEGG" id="sxn:IAG42_06525"/>
<keyword evidence="4" id="KW-0238">DNA-binding</keyword>
<keyword evidence="2" id="KW-0805">Transcription regulation</keyword>